<feature type="transmembrane region" description="Helical" evidence="7">
    <location>
        <begin position="219"/>
        <end position="248"/>
    </location>
</feature>
<evidence type="ECO:0000313" key="9">
    <source>
        <dbReference type="EMBL" id="KAG5657866.1"/>
    </source>
</evidence>
<evidence type="ECO:0000256" key="3">
    <source>
        <dbReference type="ARBA" id="ARBA00022692"/>
    </source>
</evidence>
<feature type="transmembrane region" description="Helical" evidence="7">
    <location>
        <begin position="424"/>
        <end position="448"/>
    </location>
</feature>
<feature type="transmembrane region" description="Helical" evidence="7">
    <location>
        <begin position="275"/>
        <end position="297"/>
    </location>
</feature>
<keyword evidence="10" id="KW-1185">Reference proteome</keyword>
<evidence type="ECO:0000256" key="6">
    <source>
        <dbReference type="SAM" id="MobiDB-lite"/>
    </source>
</evidence>
<proteinExistence type="predicted"/>
<dbReference type="GO" id="GO:0016020">
    <property type="term" value="C:membrane"/>
    <property type="evidence" value="ECO:0007669"/>
    <property type="project" value="UniProtKB-SubCell"/>
</dbReference>
<dbReference type="Gene3D" id="1.20.1740.10">
    <property type="entry name" value="Amino acid/polyamine transporter I"/>
    <property type="match status" value="1"/>
</dbReference>
<keyword evidence="4 7" id="KW-1133">Transmembrane helix</keyword>
<accession>A0A9P7KLV9</accession>
<sequence length="510" mass="55372">MYSGVFSALSNLSLIVVLPQRSTQQISHHFLHPVLTSTTNTMSVEDKTAKAQPEMAHPEHHRPASVRGADGDEINTANDGGDIMEYSKEHSDEPVQNIFNQGGENYRTLSKWDTVFVLLTNQIGLGVLSLPGCLRVLGVVPGVIAIIGLGSLSAYTAYELLQFYRKYPHVVNVVDMCGIIGGRPLEVIAGIGLMIKVMMTCASASVTLSVAFNTLSHHAFCTVSFVVIAVVASWVLILGAALIVMISLGVASPSQAPPGWEKEIQVVGNPTFRQGVNACLKICYAYAGNIGFVSYMAEMKNPSRDFPHALACLEVFSITLYTIVAVVIYCLAGEYTTSPALGSAPRIPAMAAYGVVLPCVFATCISFAHVGCKYMYVVAMRTIKATHQVTDRSVKSWSVWVLCVTLYWIIVFLISNAIPIFDSILSISSATTIAWFTFGLSAIFWFHINKGQYTKNWKKMALCVVNGLLIVQSLFMNGGGLWSSITELLDIFENDQSSIRGVFSCGDNSI</sequence>
<dbReference type="PANTHER" id="PTHR48017">
    <property type="entry name" value="OS05G0424000 PROTEIN-RELATED"/>
    <property type="match status" value="1"/>
</dbReference>
<feature type="transmembrane region" description="Helical" evidence="7">
    <location>
        <begin position="397"/>
        <end position="418"/>
    </location>
</feature>
<comment type="caution">
    <text evidence="9">The sequence shown here is derived from an EMBL/GenBank/DDBJ whole genome shotgun (WGS) entry which is preliminary data.</text>
</comment>
<keyword evidence="2" id="KW-0813">Transport</keyword>
<evidence type="ECO:0000259" key="8">
    <source>
        <dbReference type="Pfam" id="PF01490"/>
    </source>
</evidence>
<gene>
    <name evidence="9" type="ORF">KAF25_007899</name>
</gene>
<evidence type="ECO:0000256" key="1">
    <source>
        <dbReference type="ARBA" id="ARBA00004370"/>
    </source>
</evidence>
<evidence type="ECO:0000256" key="7">
    <source>
        <dbReference type="SAM" id="Phobius"/>
    </source>
</evidence>
<feature type="transmembrane region" description="Helical" evidence="7">
    <location>
        <begin position="352"/>
        <end position="376"/>
    </location>
</feature>
<reference evidence="9" key="1">
    <citation type="submission" date="2021-04" db="EMBL/GenBank/DDBJ databases">
        <title>Draft genome of Fusarium avenaceum strain F156N33, isolated from an atmospheric sample in Virginia.</title>
        <authorList>
            <person name="Yang S."/>
            <person name="Vinatzer B.A."/>
            <person name="Coleman J."/>
        </authorList>
    </citation>
    <scope>NUCLEOTIDE SEQUENCE</scope>
    <source>
        <strain evidence="9">F156N33</strain>
    </source>
</reference>
<protein>
    <recommendedName>
        <fullName evidence="8">Amino acid transporter transmembrane domain-containing protein</fullName>
    </recommendedName>
</protein>
<dbReference type="Pfam" id="PF01490">
    <property type="entry name" value="Aa_trans"/>
    <property type="match status" value="1"/>
</dbReference>
<feature type="transmembrane region" description="Helical" evidence="7">
    <location>
        <begin position="188"/>
        <end position="212"/>
    </location>
</feature>
<dbReference type="EMBL" id="JAGPUO010000016">
    <property type="protein sequence ID" value="KAG5657866.1"/>
    <property type="molecule type" value="Genomic_DNA"/>
</dbReference>
<keyword evidence="3 7" id="KW-0812">Transmembrane</keyword>
<feature type="region of interest" description="Disordered" evidence="6">
    <location>
        <begin position="50"/>
        <end position="72"/>
    </location>
</feature>
<feature type="transmembrane region" description="Helical" evidence="7">
    <location>
        <begin position="136"/>
        <end position="158"/>
    </location>
</feature>
<dbReference type="InterPro" id="IPR013057">
    <property type="entry name" value="AA_transpt_TM"/>
</dbReference>
<comment type="subcellular location">
    <subcellularLocation>
        <location evidence="1">Membrane</location>
    </subcellularLocation>
</comment>
<evidence type="ECO:0000313" key="10">
    <source>
        <dbReference type="Proteomes" id="UP000782241"/>
    </source>
</evidence>
<keyword evidence="5 7" id="KW-0472">Membrane</keyword>
<dbReference type="AlphaFoldDB" id="A0A9P7KLV9"/>
<evidence type="ECO:0000256" key="5">
    <source>
        <dbReference type="ARBA" id="ARBA00023136"/>
    </source>
</evidence>
<evidence type="ECO:0000256" key="4">
    <source>
        <dbReference type="ARBA" id="ARBA00022989"/>
    </source>
</evidence>
<feature type="domain" description="Amino acid transporter transmembrane" evidence="8">
    <location>
        <begin position="108"/>
        <end position="472"/>
    </location>
</feature>
<dbReference type="Proteomes" id="UP000782241">
    <property type="component" value="Unassembled WGS sequence"/>
</dbReference>
<feature type="transmembrane region" description="Helical" evidence="7">
    <location>
        <begin position="460"/>
        <end position="482"/>
    </location>
</feature>
<evidence type="ECO:0000256" key="2">
    <source>
        <dbReference type="ARBA" id="ARBA00022448"/>
    </source>
</evidence>
<organism evidence="9 10">
    <name type="scientific">Fusarium avenaceum</name>
    <dbReference type="NCBI Taxonomy" id="40199"/>
    <lineage>
        <taxon>Eukaryota</taxon>
        <taxon>Fungi</taxon>
        <taxon>Dikarya</taxon>
        <taxon>Ascomycota</taxon>
        <taxon>Pezizomycotina</taxon>
        <taxon>Sordariomycetes</taxon>
        <taxon>Hypocreomycetidae</taxon>
        <taxon>Hypocreales</taxon>
        <taxon>Nectriaceae</taxon>
        <taxon>Fusarium</taxon>
        <taxon>Fusarium tricinctum species complex</taxon>
    </lineage>
</organism>
<feature type="transmembrane region" description="Helical" evidence="7">
    <location>
        <begin position="309"/>
        <end position="332"/>
    </location>
</feature>
<name>A0A9P7KLV9_9HYPO</name>